<evidence type="ECO:0000313" key="1">
    <source>
        <dbReference type="EMBL" id="SHJ99598.1"/>
    </source>
</evidence>
<dbReference type="GO" id="GO:0046914">
    <property type="term" value="F:transition metal ion binding"/>
    <property type="evidence" value="ECO:0007669"/>
    <property type="project" value="InterPro"/>
</dbReference>
<proteinExistence type="predicted"/>
<dbReference type="SUPFAM" id="SSF56209">
    <property type="entry name" value="Nitrile hydratase alpha chain"/>
    <property type="match status" value="1"/>
</dbReference>
<dbReference type="STRING" id="1121421.SAMN02745123_00279"/>
<dbReference type="EMBL" id="FRAR01000005">
    <property type="protein sequence ID" value="SHJ99598.1"/>
    <property type="molecule type" value="Genomic_DNA"/>
</dbReference>
<sequence>METKVLSTLELNEVIAKKAGEDEEFRLALLSDPKAALEKELGVAFPEDTKVEVHVENIKVLHLIIPAGNADELTDDQLEGVAGGVSAKPLIAGYLAYGVPIHGRLGWKIPK</sequence>
<dbReference type="InterPro" id="IPR036648">
    <property type="entry name" value="CN_Hdrase_a/SCN_Hdrase_g_sf"/>
</dbReference>
<organism evidence="1 2">
    <name type="scientific">Desulforamulus aeronauticus DSM 10349</name>
    <dbReference type="NCBI Taxonomy" id="1121421"/>
    <lineage>
        <taxon>Bacteria</taxon>
        <taxon>Bacillati</taxon>
        <taxon>Bacillota</taxon>
        <taxon>Clostridia</taxon>
        <taxon>Eubacteriales</taxon>
        <taxon>Peptococcaceae</taxon>
        <taxon>Desulforamulus</taxon>
    </lineage>
</organism>
<dbReference type="Gene3D" id="3.90.330.10">
    <property type="entry name" value="Nitrile hydratase alpha /Thiocyanate hydrolase gamma"/>
    <property type="match status" value="1"/>
</dbReference>
<dbReference type="RefSeq" id="WP_072910498.1">
    <property type="nucleotide sequence ID" value="NZ_FRAR01000005.1"/>
</dbReference>
<evidence type="ECO:0000313" key="2">
    <source>
        <dbReference type="Proteomes" id="UP000183997"/>
    </source>
</evidence>
<keyword evidence="2" id="KW-1185">Reference proteome</keyword>
<dbReference type="Proteomes" id="UP000183997">
    <property type="component" value="Unassembled WGS sequence"/>
</dbReference>
<dbReference type="GO" id="GO:0003824">
    <property type="term" value="F:catalytic activity"/>
    <property type="evidence" value="ECO:0007669"/>
    <property type="project" value="InterPro"/>
</dbReference>
<dbReference type="NCBIfam" id="TIGR03793">
    <property type="entry name" value="leader_NHLP"/>
    <property type="match status" value="1"/>
</dbReference>
<protein>
    <submittedName>
        <fullName evidence="1">NHLP leader peptide domain-containing protein</fullName>
    </submittedName>
</protein>
<reference evidence="2" key="1">
    <citation type="submission" date="2016-11" db="EMBL/GenBank/DDBJ databases">
        <authorList>
            <person name="Varghese N."/>
            <person name="Submissions S."/>
        </authorList>
    </citation>
    <scope>NUCLEOTIDE SEQUENCE [LARGE SCALE GENOMIC DNA]</scope>
    <source>
        <strain evidence="2">DSM 10349</strain>
    </source>
</reference>
<gene>
    <name evidence="1" type="ORF">SAMN02745123_00279</name>
</gene>
<dbReference type="AlphaFoldDB" id="A0A1M6NVD8"/>
<name>A0A1M6NVD8_9FIRM</name>
<dbReference type="OrthoDB" id="1809698at2"/>
<dbReference type="InterPro" id="IPR022513">
    <property type="entry name" value="TOMM_pelo"/>
</dbReference>
<accession>A0A1M6NVD8</accession>